<comment type="caution">
    <text evidence="3">The sequence shown here is derived from an EMBL/GenBank/DDBJ whole genome shotgun (WGS) entry which is preliminary data.</text>
</comment>
<feature type="repeat" description="PPR" evidence="2">
    <location>
        <begin position="200"/>
        <end position="234"/>
    </location>
</feature>
<accession>S8CNQ4</accession>
<organism evidence="3 4">
    <name type="scientific">Genlisea aurea</name>
    <dbReference type="NCBI Taxonomy" id="192259"/>
    <lineage>
        <taxon>Eukaryota</taxon>
        <taxon>Viridiplantae</taxon>
        <taxon>Streptophyta</taxon>
        <taxon>Embryophyta</taxon>
        <taxon>Tracheophyta</taxon>
        <taxon>Spermatophyta</taxon>
        <taxon>Magnoliopsida</taxon>
        <taxon>eudicotyledons</taxon>
        <taxon>Gunneridae</taxon>
        <taxon>Pentapetalae</taxon>
        <taxon>asterids</taxon>
        <taxon>lamiids</taxon>
        <taxon>Lamiales</taxon>
        <taxon>Lentibulariaceae</taxon>
        <taxon>Genlisea</taxon>
    </lineage>
</organism>
<dbReference type="InterPro" id="IPR046848">
    <property type="entry name" value="E_motif"/>
</dbReference>
<dbReference type="EMBL" id="AUSU01003699">
    <property type="protein sequence ID" value="EPS66401.1"/>
    <property type="molecule type" value="Genomic_DNA"/>
</dbReference>
<dbReference type="GO" id="GO:0099402">
    <property type="term" value="P:plant organ development"/>
    <property type="evidence" value="ECO:0007669"/>
    <property type="project" value="UniProtKB-ARBA"/>
</dbReference>
<proteinExistence type="predicted"/>
<feature type="non-terminal residue" evidence="3">
    <location>
        <position position="1"/>
    </location>
</feature>
<dbReference type="PANTHER" id="PTHR47926:SF386">
    <property type="entry name" value="PENTATRICOPEPTIDE REPEAT-CONTAINING PROTEIN"/>
    <property type="match status" value="1"/>
</dbReference>
<dbReference type="PROSITE" id="PS51375">
    <property type="entry name" value="PPR"/>
    <property type="match status" value="1"/>
</dbReference>
<gene>
    <name evidence="3" type="ORF">M569_08375</name>
</gene>
<evidence type="ECO:0000256" key="1">
    <source>
        <dbReference type="ARBA" id="ARBA00022737"/>
    </source>
</evidence>
<dbReference type="OrthoDB" id="1917168at2759"/>
<dbReference type="Proteomes" id="UP000015453">
    <property type="component" value="Unassembled WGS sequence"/>
</dbReference>
<dbReference type="GO" id="GO:0003723">
    <property type="term" value="F:RNA binding"/>
    <property type="evidence" value="ECO:0007669"/>
    <property type="project" value="InterPro"/>
</dbReference>
<dbReference type="FunFam" id="1.25.40.10:FF:000158">
    <property type="entry name" value="pentatricopeptide repeat-containing protein At2g33680"/>
    <property type="match status" value="1"/>
</dbReference>
<dbReference type="Gene3D" id="1.25.40.10">
    <property type="entry name" value="Tetratricopeptide repeat domain"/>
    <property type="match status" value="3"/>
</dbReference>
<dbReference type="AlphaFoldDB" id="S8CNQ4"/>
<evidence type="ECO:0008006" key="5">
    <source>
        <dbReference type="Google" id="ProtNLM"/>
    </source>
</evidence>
<feature type="non-terminal residue" evidence="3">
    <location>
        <position position="374"/>
    </location>
</feature>
<sequence>FNSILSYFSRYASHRLALHTFSFMHHNTVFSDSYALCSSLNSASVLENVCLGRILHAHVHKSGWLASVFVGSALVDFYSKICCLKDAAKVLDEIPVKNTVCVNALMSGYAGMNIWDSIIELFKRMALLNLDADNFTLSMVLKACCGLSALELGKQVHANIMRSGVEDDVFLQSLLIETYGRCGVVDYAKKAFDVGGRKKDVILWTCMLGVYGRMGKYSEVTNLFGKMVSEGVIPDGVAFLSVISACRYTGQVNLGMKYWKRMMNEYGLSPSEEHYSCVVDMLCRGGELERAYRLLLLSGRRFSVSTWGALLSGCYESGDYKLGKLAGERAVELDGNSIGVCVLLSNVYARSGMWYELEELREGMRVRGLKKEIG</sequence>
<protein>
    <recommendedName>
        <fullName evidence="5">Pentatricopeptide repeat-containing protein</fullName>
    </recommendedName>
</protein>
<keyword evidence="1" id="KW-0677">Repeat</keyword>
<dbReference type="FunFam" id="1.25.40.10:FF:000755">
    <property type="entry name" value="Pentatricopeptide repeat-containing protein"/>
    <property type="match status" value="1"/>
</dbReference>
<evidence type="ECO:0000313" key="4">
    <source>
        <dbReference type="Proteomes" id="UP000015453"/>
    </source>
</evidence>
<dbReference type="GO" id="GO:0009451">
    <property type="term" value="P:RNA modification"/>
    <property type="evidence" value="ECO:0007669"/>
    <property type="project" value="InterPro"/>
</dbReference>
<evidence type="ECO:0000313" key="3">
    <source>
        <dbReference type="EMBL" id="EPS66401.1"/>
    </source>
</evidence>
<dbReference type="InterPro" id="IPR011990">
    <property type="entry name" value="TPR-like_helical_dom_sf"/>
</dbReference>
<dbReference type="InterPro" id="IPR002885">
    <property type="entry name" value="PPR_rpt"/>
</dbReference>
<evidence type="ECO:0000256" key="2">
    <source>
        <dbReference type="PROSITE-ProRule" id="PRU00708"/>
    </source>
</evidence>
<dbReference type="Pfam" id="PF13041">
    <property type="entry name" value="PPR_2"/>
    <property type="match status" value="2"/>
</dbReference>
<dbReference type="Pfam" id="PF20431">
    <property type="entry name" value="E_motif"/>
    <property type="match status" value="1"/>
</dbReference>
<dbReference type="PANTHER" id="PTHR47926">
    <property type="entry name" value="PENTATRICOPEPTIDE REPEAT-CONTAINING PROTEIN"/>
    <property type="match status" value="1"/>
</dbReference>
<reference evidence="3 4" key="1">
    <citation type="journal article" date="2013" name="BMC Genomics">
        <title>The miniature genome of a carnivorous plant Genlisea aurea contains a low number of genes and short non-coding sequences.</title>
        <authorList>
            <person name="Leushkin E.V."/>
            <person name="Sutormin R.A."/>
            <person name="Nabieva E.R."/>
            <person name="Penin A.A."/>
            <person name="Kondrashov A.S."/>
            <person name="Logacheva M.D."/>
        </authorList>
    </citation>
    <scope>NUCLEOTIDE SEQUENCE [LARGE SCALE GENOMIC DNA]</scope>
</reference>
<dbReference type="InterPro" id="IPR046960">
    <property type="entry name" value="PPR_At4g14850-like_plant"/>
</dbReference>
<name>S8CNQ4_9LAMI</name>
<keyword evidence="4" id="KW-1185">Reference proteome</keyword>
<dbReference type="NCBIfam" id="TIGR00756">
    <property type="entry name" value="PPR"/>
    <property type="match status" value="1"/>
</dbReference>
<dbReference type="Pfam" id="PF01535">
    <property type="entry name" value="PPR"/>
    <property type="match status" value="1"/>
</dbReference>